<evidence type="ECO:0000313" key="4">
    <source>
        <dbReference type="Proteomes" id="UP000663845"/>
    </source>
</evidence>
<dbReference type="GO" id="GO:0003824">
    <property type="term" value="F:catalytic activity"/>
    <property type="evidence" value="ECO:0007669"/>
    <property type="project" value="InterPro"/>
</dbReference>
<comment type="caution">
    <text evidence="3">The sequence shown here is derived from an EMBL/GenBank/DDBJ whole genome shotgun (WGS) entry which is preliminary data.</text>
</comment>
<gene>
    <name evidence="3" type="ORF">JYZ213_LOCUS45527</name>
</gene>
<evidence type="ECO:0000256" key="1">
    <source>
        <dbReference type="ARBA" id="ARBA00022737"/>
    </source>
</evidence>
<evidence type="ECO:0000259" key="2">
    <source>
        <dbReference type="Pfam" id="PF00432"/>
    </source>
</evidence>
<proteinExistence type="predicted"/>
<feature type="domain" description="Prenyltransferase alpha-alpha toroid" evidence="2">
    <location>
        <begin position="1"/>
        <end position="56"/>
    </location>
</feature>
<dbReference type="Gene3D" id="1.50.10.20">
    <property type="match status" value="1"/>
</dbReference>
<dbReference type="InterPro" id="IPR001330">
    <property type="entry name" value="Prenyltrans"/>
</dbReference>
<name>A0A815W1Y2_9BILA</name>
<dbReference type="SUPFAM" id="SSF48239">
    <property type="entry name" value="Terpenoid cyclases/Protein prenyltransferases"/>
    <property type="match status" value="1"/>
</dbReference>
<reference evidence="3" key="1">
    <citation type="submission" date="2021-02" db="EMBL/GenBank/DDBJ databases">
        <authorList>
            <person name="Nowell W R."/>
        </authorList>
    </citation>
    <scope>NUCLEOTIDE SEQUENCE</scope>
</reference>
<dbReference type="EMBL" id="CAJNOG010004011">
    <property type="protein sequence ID" value="CAF1537921.1"/>
    <property type="molecule type" value="Genomic_DNA"/>
</dbReference>
<organism evidence="3 4">
    <name type="scientific">Adineta steineri</name>
    <dbReference type="NCBI Taxonomy" id="433720"/>
    <lineage>
        <taxon>Eukaryota</taxon>
        <taxon>Metazoa</taxon>
        <taxon>Spiralia</taxon>
        <taxon>Gnathifera</taxon>
        <taxon>Rotifera</taxon>
        <taxon>Eurotatoria</taxon>
        <taxon>Bdelloidea</taxon>
        <taxon>Adinetida</taxon>
        <taxon>Adinetidae</taxon>
        <taxon>Adineta</taxon>
    </lineage>
</organism>
<dbReference type="AlphaFoldDB" id="A0A815W1Y2"/>
<feature type="non-terminal residue" evidence="3">
    <location>
        <position position="1"/>
    </location>
</feature>
<keyword evidence="1" id="KW-0677">Repeat</keyword>
<sequence>GFTDRPKADGRGSDLYHTCYCLSGLSLFQDGGQDQTPIICGDDDNKLRNTHPLFNIGPECIRDAMNYYSQETH</sequence>
<evidence type="ECO:0000313" key="3">
    <source>
        <dbReference type="EMBL" id="CAF1537921.1"/>
    </source>
</evidence>
<dbReference type="InterPro" id="IPR008930">
    <property type="entry name" value="Terpenoid_cyclase/PrenylTrfase"/>
</dbReference>
<accession>A0A815W1Y2</accession>
<dbReference type="Proteomes" id="UP000663845">
    <property type="component" value="Unassembled WGS sequence"/>
</dbReference>
<protein>
    <recommendedName>
        <fullName evidence="2">Prenyltransferase alpha-alpha toroid domain-containing protein</fullName>
    </recommendedName>
</protein>
<dbReference type="Pfam" id="PF00432">
    <property type="entry name" value="Prenyltrans"/>
    <property type="match status" value="1"/>
</dbReference>